<accession>A0A4S8MNM8</accession>
<evidence type="ECO:0000313" key="1">
    <source>
        <dbReference type="EMBL" id="THV04149.1"/>
    </source>
</evidence>
<feature type="non-terminal residue" evidence="1">
    <location>
        <position position="1"/>
    </location>
</feature>
<dbReference type="EMBL" id="ML179059">
    <property type="protein sequence ID" value="THV04149.1"/>
    <property type="molecule type" value="Genomic_DNA"/>
</dbReference>
<organism evidence="1 2">
    <name type="scientific">Dendrothele bispora (strain CBS 962.96)</name>
    <dbReference type="NCBI Taxonomy" id="1314807"/>
    <lineage>
        <taxon>Eukaryota</taxon>
        <taxon>Fungi</taxon>
        <taxon>Dikarya</taxon>
        <taxon>Basidiomycota</taxon>
        <taxon>Agaricomycotina</taxon>
        <taxon>Agaricomycetes</taxon>
        <taxon>Agaricomycetidae</taxon>
        <taxon>Agaricales</taxon>
        <taxon>Agaricales incertae sedis</taxon>
        <taxon>Dendrothele</taxon>
    </lineage>
</organism>
<feature type="non-terminal residue" evidence="1">
    <location>
        <position position="80"/>
    </location>
</feature>
<dbReference type="Proteomes" id="UP000297245">
    <property type="component" value="Unassembled WGS sequence"/>
</dbReference>
<dbReference type="AlphaFoldDB" id="A0A4S8MNM8"/>
<protein>
    <submittedName>
        <fullName evidence="1">Uncharacterized protein</fullName>
    </submittedName>
</protein>
<keyword evidence="2" id="KW-1185">Reference proteome</keyword>
<name>A0A4S8MNM8_DENBC</name>
<gene>
    <name evidence="1" type="ORF">K435DRAFT_563449</name>
</gene>
<evidence type="ECO:0000313" key="2">
    <source>
        <dbReference type="Proteomes" id="UP000297245"/>
    </source>
</evidence>
<reference evidence="1 2" key="1">
    <citation type="journal article" date="2019" name="Nat. Ecol. Evol.">
        <title>Megaphylogeny resolves global patterns of mushroom evolution.</title>
        <authorList>
            <person name="Varga T."/>
            <person name="Krizsan K."/>
            <person name="Foldi C."/>
            <person name="Dima B."/>
            <person name="Sanchez-Garcia M."/>
            <person name="Sanchez-Ramirez S."/>
            <person name="Szollosi G.J."/>
            <person name="Szarkandi J.G."/>
            <person name="Papp V."/>
            <person name="Albert L."/>
            <person name="Andreopoulos W."/>
            <person name="Angelini C."/>
            <person name="Antonin V."/>
            <person name="Barry K.W."/>
            <person name="Bougher N.L."/>
            <person name="Buchanan P."/>
            <person name="Buyck B."/>
            <person name="Bense V."/>
            <person name="Catcheside P."/>
            <person name="Chovatia M."/>
            <person name="Cooper J."/>
            <person name="Damon W."/>
            <person name="Desjardin D."/>
            <person name="Finy P."/>
            <person name="Geml J."/>
            <person name="Haridas S."/>
            <person name="Hughes K."/>
            <person name="Justo A."/>
            <person name="Karasinski D."/>
            <person name="Kautmanova I."/>
            <person name="Kiss B."/>
            <person name="Kocsube S."/>
            <person name="Kotiranta H."/>
            <person name="LaButti K.M."/>
            <person name="Lechner B.E."/>
            <person name="Liimatainen K."/>
            <person name="Lipzen A."/>
            <person name="Lukacs Z."/>
            <person name="Mihaltcheva S."/>
            <person name="Morgado L.N."/>
            <person name="Niskanen T."/>
            <person name="Noordeloos M.E."/>
            <person name="Ohm R.A."/>
            <person name="Ortiz-Santana B."/>
            <person name="Ovrebo C."/>
            <person name="Racz N."/>
            <person name="Riley R."/>
            <person name="Savchenko A."/>
            <person name="Shiryaev A."/>
            <person name="Soop K."/>
            <person name="Spirin V."/>
            <person name="Szebenyi C."/>
            <person name="Tomsovsky M."/>
            <person name="Tulloss R.E."/>
            <person name="Uehling J."/>
            <person name="Grigoriev I.V."/>
            <person name="Vagvolgyi C."/>
            <person name="Papp T."/>
            <person name="Martin F.M."/>
            <person name="Miettinen O."/>
            <person name="Hibbett D.S."/>
            <person name="Nagy L.G."/>
        </authorList>
    </citation>
    <scope>NUCLEOTIDE SEQUENCE [LARGE SCALE GENOMIC DNA]</scope>
    <source>
        <strain evidence="1 2">CBS 962.96</strain>
    </source>
</reference>
<dbReference type="OrthoDB" id="3213671at2759"/>
<proteinExistence type="predicted"/>
<sequence>NAVPQLVAEAIAAFFPKQSNARQRSGTARLKKKVFPGILMAGTAPTFFLIPQPVTEELVSCIAKGIRPAHTTTVKRCIPP</sequence>